<reference evidence="2" key="1">
    <citation type="submission" date="2019-03" db="EMBL/GenBank/DDBJ databases">
        <authorList>
            <person name="Hao L."/>
        </authorList>
    </citation>
    <scope>NUCLEOTIDE SEQUENCE</scope>
</reference>
<proteinExistence type="inferred from homology"/>
<sequence length="106" mass="12138">MKPLWSRAVEALEEKKATDVVVLDVSGVSSFTDHIVVCTGMSDRQIRAMAQHLMETLGKPFGVEGLDRGRWVLLDYVDVVIHILQEDLRQYYDIEGMWFDAKRVRG</sequence>
<dbReference type="PANTHER" id="PTHR21043">
    <property type="entry name" value="IOJAP SUPERFAMILY ORTHOLOG"/>
    <property type="match status" value="1"/>
</dbReference>
<evidence type="ECO:0000256" key="1">
    <source>
        <dbReference type="ARBA" id="ARBA00010574"/>
    </source>
</evidence>
<dbReference type="InterPro" id="IPR043519">
    <property type="entry name" value="NT_sf"/>
</dbReference>
<dbReference type="GO" id="GO:0043023">
    <property type="term" value="F:ribosomal large subunit binding"/>
    <property type="evidence" value="ECO:0007669"/>
    <property type="project" value="TreeGrafter"/>
</dbReference>
<dbReference type="NCBIfam" id="TIGR00090">
    <property type="entry name" value="rsfS_iojap_ybeB"/>
    <property type="match status" value="1"/>
</dbReference>
<dbReference type="EMBL" id="CAADRM010000010">
    <property type="protein sequence ID" value="VFU11424.1"/>
    <property type="molecule type" value="Genomic_DNA"/>
</dbReference>
<dbReference type="PANTHER" id="PTHR21043:SF0">
    <property type="entry name" value="MITOCHONDRIAL ASSEMBLY OF RIBOSOMAL LARGE SUBUNIT PROTEIN 1"/>
    <property type="match status" value="1"/>
</dbReference>
<organism evidence="2">
    <name type="scientific">anaerobic digester metagenome</name>
    <dbReference type="NCBI Taxonomy" id="1263854"/>
    <lineage>
        <taxon>unclassified sequences</taxon>
        <taxon>metagenomes</taxon>
        <taxon>ecological metagenomes</taxon>
    </lineage>
</organism>
<dbReference type="AlphaFoldDB" id="A0A485LUR1"/>
<dbReference type="GO" id="GO:0017148">
    <property type="term" value="P:negative regulation of translation"/>
    <property type="evidence" value="ECO:0007669"/>
    <property type="project" value="TreeGrafter"/>
</dbReference>
<dbReference type="InterPro" id="IPR004394">
    <property type="entry name" value="Iojap/RsfS/C7orf30"/>
</dbReference>
<name>A0A485LUR1_9ZZZZ</name>
<dbReference type="SUPFAM" id="SSF81301">
    <property type="entry name" value="Nucleotidyltransferase"/>
    <property type="match status" value="1"/>
</dbReference>
<evidence type="ECO:0000313" key="2">
    <source>
        <dbReference type="EMBL" id="VFU11424.1"/>
    </source>
</evidence>
<comment type="similarity">
    <text evidence="1">Belongs to the Iojap/RsfS family.</text>
</comment>
<accession>A0A485LUR1</accession>
<gene>
    <name evidence="2" type="primary">rsfS</name>
    <name evidence="2" type="ORF">SCFA_1070004</name>
</gene>
<dbReference type="Gene3D" id="3.30.460.10">
    <property type="entry name" value="Beta Polymerase, domain 2"/>
    <property type="match status" value="1"/>
</dbReference>
<dbReference type="HAMAP" id="MF_01477">
    <property type="entry name" value="Iojap_RsfS"/>
    <property type="match status" value="1"/>
</dbReference>
<dbReference type="Pfam" id="PF02410">
    <property type="entry name" value="RsfS"/>
    <property type="match status" value="1"/>
</dbReference>
<protein>
    <submittedName>
        <fullName evidence="2">Ribosomal silencing factor RsfS</fullName>
    </submittedName>
</protein>
<dbReference type="GO" id="GO:0090071">
    <property type="term" value="P:negative regulation of ribosome biogenesis"/>
    <property type="evidence" value="ECO:0007669"/>
    <property type="project" value="TreeGrafter"/>
</dbReference>